<evidence type="ECO:0000313" key="3">
    <source>
        <dbReference type="EMBL" id="RUT08281.1"/>
    </source>
</evidence>
<sequence length="632" mass="72133">MGDKVHIIFSKIRLGVFIRRLVTLPGMTAITFIVLLRMVGSLQFLEWAAFDTFMRLRSEEKLDDRILIVGINENDIRAKGHPIPDGDIALLLNKLNTYQPVVVGLDVIRDLPRASGHQELIKTFRNTKNLIGVEKVLPDRSGYTFNPPPSLPPEQVGFSDAIIDIDGSQRRSLLGTSNQKQEWRLSFPLKLAEEYLKTKAVSLENVENDPYGMRFNSTKLIRVQTNYGSYINTDAGGSQILINFRNHRKPFRIVSLEEIENNKVNPDWIRGKIILIGMTSPSAKDYVNSAAINSENPALIYGVEVQAHVVSQIVSSVLDKRPMINVWMDEWEYLWIIAWGFLGISLGRIIRSPSKIILYTVIAGYFLITICYGLLVIGWWVPLVPALLALIFNSIALAAFYQYDEALRARVEERQLVIDQTFDAIHSNPLQTLSLLLREIQSDKDLENQEVVNKLNQLNQELREVYDLVKREAITELNSFYLRQSQKLDMQQPLHELLHEVYEDVLKRDDSFFKNIKLKILSFESMDEQNLSIEHKRSLCRFLEEALCNVRKYAQGTTKIEVICAQEQGKNIIRVADNGSGFTTIGNFSLHTGFGTRRAQNLAKQLGGKFERLSNSPGAICQLTWSARKFWF</sequence>
<protein>
    <recommendedName>
        <fullName evidence="2">CHASE2 domain-containing protein</fullName>
    </recommendedName>
</protein>
<dbReference type="Gene3D" id="3.30.565.10">
    <property type="entry name" value="Histidine kinase-like ATPase, C-terminal domain"/>
    <property type="match status" value="1"/>
</dbReference>
<dbReference type="Proteomes" id="UP000271624">
    <property type="component" value="Unassembled WGS sequence"/>
</dbReference>
<dbReference type="Pfam" id="PF05226">
    <property type="entry name" value="CHASE2"/>
    <property type="match status" value="1"/>
</dbReference>
<feature type="domain" description="CHASE2" evidence="2">
    <location>
        <begin position="42"/>
        <end position="346"/>
    </location>
</feature>
<name>A0A3S1ASF7_9CYAN</name>
<dbReference type="InterPro" id="IPR007890">
    <property type="entry name" value="CHASE2"/>
</dbReference>
<proteinExistence type="predicted"/>
<feature type="transmembrane region" description="Helical" evidence="1">
    <location>
        <begin position="357"/>
        <end position="377"/>
    </location>
</feature>
<dbReference type="SUPFAM" id="SSF55874">
    <property type="entry name" value="ATPase domain of HSP90 chaperone/DNA topoisomerase II/histidine kinase"/>
    <property type="match status" value="1"/>
</dbReference>
<reference evidence="3" key="1">
    <citation type="submission" date="2018-12" db="EMBL/GenBank/DDBJ databases">
        <authorList>
            <person name="Will S."/>
            <person name="Neumann-Schaal M."/>
            <person name="Henke P."/>
        </authorList>
    </citation>
    <scope>NUCLEOTIDE SEQUENCE</scope>
    <source>
        <strain evidence="3">PCC 7102</strain>
    </source>
</reference>
<evidence type="ECO:0000259" key="2">
    <source>
        <dbReference type="SMART" id="SM01080"/>
    </source>
</evidence>
<keyword evidence="1" id="KW-1133">Transmembrane helix</keyword>
<keyword evidence="4" id="KW-1185">Reference proteome</keyword>
<dbReference type="EMBL" id="RSCL01000003">
    <property type="protein sequence ID" value="RUT08281.1"/>
    <property type="molecule type" value="Genomic_DNA"/>
</dbReference>
<organism evidence="3 4">
    <name type="scientific">Dulcicalothrix desertica PCC 7102</name>
    <dbReference type="NCBI Taxonomy" id="232991"/>
    <lineage>
        <taxon>Bacteria</taxon>
        <taxon>Bacillati</taxon>
        <taxon>Cyanobacteriota</taxon>
        <taxon>Cyanophyceae</taxon>
        <taxon>Nostocales</taxon>
        <taxon>Calotrichaceae</taxon>
        <taxon>Dulcicalothrix</taxon>
    </lineage>
</organism>
<feature type="transmembrane region" description="Helical" evidence="1">
    <location>
        <begin position="21"/>
        <end position="45"/>
    </location>
</feature>
<comment type="caution">
    <text evidence="3">The sequence shown here is derived from an EMBL/GenBank/DDBJ whole genome shotgun (WGS) entry which is preliminary data.</text>
</comment>
<feature type="transmembrane region" description="Helical" evidence="1">
    <location>
        <begin position="383"/>
        <end position="401"/>
    </location>
</feature>
<evidence type="ECO:0000256" key="1">
    <source>
        <dbReference type="SAM" id="Phobius"/>
    </source>
</evidence>
<evidence type="ECO:0000313" key="4">
    <source>
        <dbReference type="Proteomes" id="UP000271624"/>
    </source>
</evidence>
<dbReference type="SMART" id="SM01080">
    <property type="entry name" value="CHASE2"/>
    <property type="match status" value="1"/>
</dbReference>
<dbReference type="AlphaFoldDB" id="A0A3S1ASF7"/>
<dbReference type="InterPro" id="IPR036890">
    <property type="entry name" value="HATPase_C_sf"/>
</dbReference>
<gene>
    <name evidence="3" type="ORF">DSM106972_014490</name>
</gene>
<keyword evidence="1" id="KW-0812">Transmembrane</keyword>
<accession>A0A3S1ASF7</accession>
<dbReference type="OrthoDB" id="337251at2"/>
<keyword evidence="1" id="KW-0472">Membrane</keyword>
<reference evidence="3" key="2">
    <citation type="journal article" date="2019" name="Genome Biol. Evol.">
        <title>Day and night: Metabolic profiles and evolutionary relationships of six axenic non-marine cyanobacteria.</title>
        <authorList>
            <person name="Will S.E."/>
            <person name="Henke P."/>
            <person name="Boedeker C."/>
            <person name="Huang S."/>
            <person name="Brinkmann H."/>
            <person name="Rohde M."/>
            <person name="Jarek M."/>
            <person name="Friedl T."/>
            <person name="Seufert S."/>
            <person name="Schumacher M."/>
            <person name="Overmann J."/>
            <person name="Neumann-Schaal M."/>
            <person name="Petersen J."/>
        </authorList>
    </citation>
    <scope>NUCLEOTIDE SEQUENCE [LARGE SCALE GENOMIC DNA]</scope>
    <source>
        <strain evidence="3">PCC 7102</strain>
    </source>
</reference>
<feature type="transmembrane region" description="Helical" evidence="1">
    <location>
        <begin position="333"/>
        <end position="350"/>
    </location>
</feature>